<dbReference type="PANTHER" id="PTHR43877">
    <property type="entry name" value="AMINOALKYLPHOSPHONATE N-ACETYLTRANSFERASE-RELATED-RELATED"/>
    <property type="match status" value="1"/>
</dbReference>
<dbReference type="STRING" id="463025.BAU08_04280"/>
<dbReference type="InterPro" id="IPR016181">
    <property type="entry name" value="Acyl_CoA_acyltransferase"/>
</dbReference>
<proteinExistence type="predicted"/>
<evidence type="ECO:0000256" key="2">
    <source>
        <dbReference type="ARBA" id="ARBA00023315"/>
    </source>
</evidence>
<feature type="domain" description="N-acetyltransferase" evidence="3">
    <location>
        <begin position="6"/>
        <end position="146"/>
    </location>
</feature>
<dbReference type="SUPFAM" id="SSF55729">
    <property type="entry name" value="Acyl-CoA N-acyltransferases (Nat)"/>
    <property type="match status" value="1"/>
</dbReference>
<name>A0A193FTZ0_9BORD</name>
<evidence type="ECO:0000313" key="4">
    <source>
        <dbReference type="EMBL" id="ANN70651.1"/>
    </source>
</evidence>
<dbReference type="Pfam" id="PF00583">
    <property type="entry name" value="Acetyltransf_1"/>
    <property type="match status" value="1"/>
</dbReference>
<keyword evidence="2" id="KW-0012">Acyltransferase</keyword>
<dbReference type="GO" id="GO:0016747">
    <property type="term" value="F:acyltransferase activity, transferring groups other than amino-acyl groups"/>
    <property type="evidence" value="ECO:0007669"/>
    <property type="project" value="InterPro"/>
</dbReference>
<evidence type="ECO:0000256" key="1">
    <source>
        <dbReference type="ARBA" id="ARBA00022679"/>
    </source>
</evidence>
<dbReference type="Proteomes" id="UP000092213">
    <property type="component" value="Chromosome"/>
</dbReference>
<evidence type="ECO:0000259" key="3">
    <source>
        <dbReference type="PROSITE" id="PS51186"/>
    </source>
</evidence>
<dbReference type="NCBIfam" id="NF002959">
    <property type="entry name" value="PRK03624.1"/>
    <property type="match status" value="1"/>
</dbReference>
<evidence type="ECO:0000313" key="5">
    <source>
        <dbReference type="Proteomes" id="UP000092213"/>
    </source>
</evidence>
<dbReference type="Gene3D" id="3.40.630.30">
    <property type="match status" value="1"/>
</dbReference>
<keyword evidence="1 4" id="KW-0808">Transferase</keyword>
<dbReference type="EMBL" id="CP016171">
    <property type="protein sequence ID" value="ANN70651.1"/>
    <property type="molecule type" value="Genomic_DNA"/>
</dbReference>
<protein>
    <submittedName>
        <fullName evidence="4">GNAT family acetyltransferase</fullName>
    </submittedName>
</protein>
<accession>A0A193FTZ0</accession>
<sequence length="150" mass="16935">MHHPDLDIRPYQPADETAVIRLWRDCGLTRPWNDPRKDIARKLTVQAEWFLVGLAHGRVVASVMAGYDGHRGWINYLSVDPACRKRGYGKALVQAVEQRFVAAGCPKINLLIRGDNAAVRDFYRALGFMQDDVVSYGKRLIADTREQALG</sequence>
<dbReference type="PROSITE" id="PS51186">
    <property type="entry name" value="GNAT"/>
    <property type="match status" value="1"/>
</dbReference>
<gene>
    <name evidence="4" type="ORF">BAU08_04280</name>
</gene>
<dbReference type="AlphaFoldDB" id="A0A193FTZ0"/>
<dbReference type="RefSeq" id="WP_066668288.1">
    <property type="nucleotide sequence ID" value="NZ_CP016171.1"/>
</dbReference>
<reference evidence="4 5" key="1">
    <citation type="submission" date="2016-06" db="EMBL/GenBank/DDBJ databases">
        <title>Complete genome sequences of Bordetella bronchialis and Bordetella flabilis.</title>
        <authorList>
            <person name="LiPuma J.J."/>
            <person name="Spilker T."/>
        </authorList>
    </citation>
    <scope>NUCLEOTIDE SEQUENCE [LARGE SCALE GENOMIC DNA]</scope>
    <source>
        <strain evidence="4 5">AU17976</strain>
    </source>
</reference>
<dbReference type="InterPro" id="IPR050832">
    <property type="entry name" value="Bact_Acetyltransf"/>
</dbReference>
<dbReference type="CDD" id="cd04301">
    <property type="entry name" value="NAT_SF"/>
    <property type="match status" value="1"/>
</dbReference>
<dbReference type="InterPro" id="IPR000182">
    <property type="entry name" value="GNAT_dom"/>
</dbReference>
<organism evidence="4 5">
    <name type="scientific">Bordetella bronchialis</name>
    <dbReference type="NCBI Taxonomy" id="463025"/>
    <lineage>
        <taxon>Bacteria</taxon>
        <taxon>Pseudomonadati</taxon>
        <taxon>Pseudomonadota</taxon>
        <taxon>Betaproteobacteria</taxon>
        <taxon>Burkholderiales</taxon>
        <taxon>Alcaligenaceae</taxon>
        <taxon>Bordetella</taxon>
    </lineage>
</organism>